<protein>
    <submittedName>
        <fullName evidence="1">Uncharacterized protein</fullName>
    </submittedName>
</protein>
<organism evidence="1">
    <name type="scientific">marine sediment metagenome</name>
    <dbReference type="NCBI Taxonomy" id="412755"/>
    <lineage>
        <taxon>unclassified sequences</taxon>
        <taxon>metagenomes</taxon>
        <taxon>ecological metagenomes</taxon>
    </lineage>
</organism>
<sequence>MIVRSGINCGICKNKYEILNLDHSEVLSYFFDNRRKEIRFYRSVYLDDNFDGRVDFHSLKLKKVP</sequence>
<evidence type="ECO:0000313" key="1">
    <source>
        <dbReference type="EMBL" id="GAG58714.1"/>
    </source>
</evidence>
<feature type="non-terminal residue" evidence="1">
    <location>
        <position position="65"/>
    </location>
</feature>
<gene>
    <name evidence="1" type="ORF">S01H4_17040</name>
</gene>
<accession>X0YQX9</accession>
<reference evidence="1" key="1">
    <citation type="journal article" date="2014" name="Front. Microbiol.">
        <title>High frequency of phylogenetically diverse reductive dehalogenase-homologous genes in deep subseafloor sedimentary metagenomes.</title>
        <authorList>
            <person name="Kawai M."/>
            <person name="Futagami T."/>
            <person name="Toyoda A."/>
            <person name="Takaki Y."/>
            <person name="Nishi S."/>
            <person name="Hori S."/>
            <person name="Arai W."/>
            <person name="Tsubouchi T."/>
            <person name="Morono Y."/>
            <person name="Uchiyama I."/>
            <person name="Ito T."/>
            <person name="Fujiyama A."/>
            <person name="Inagaki F."/>
            <person name="Takami H."/>
        </authorList>
    </citation>
    <scope>NUCLEOTIDE SEQUENCE</scope>
    <source>
        <strain evidence="1">Expedition CK06-06</strain>
    </source>
</reference>
<name>X0YQX9_9ZZZZ</name>
<dbReference type="EMBL" id="BART01007492">
    <property type="protein sequence ID" value="GAG58714.1"/>
    <property type="molecule type" value="Genomic_DNA"/>
</dbReference>
<comment type="caution">
    <text evidence="1">The sequence shown here is derived from an EMBL/GenBank/DDBJ whole genome shotgun (WGS) entry which is preliminary data.</text>
</comment>
<dbReference type="AlphaFoldDB" id="X0YQX9"/>
<proteinExistence type="predicted"/>